<name>A0A1B7MQ49_9AGAM</name>
<feature type="transmembrane region" description="Helical" evidence="1">
    <location>
        <begin position="118"/>
        <end position="138"/>
    </location>
</feature>
<evidence type="ECO:0000313" key="3">
    <source>
        <dbReference type="Proteomes" id="UP000092154"/>
    </source>
</evidence>
<dbReference type="AlphaFoldDB" id="A0A1B7MQ49"/>
<gene>
    <name evidence="2" type="ORF">K503DRAFT_425034</name>
</gene>
<keyword evidence="1" id="KW-0812">Transmembrane</keyword>
<accession>A0A1B7MQ49</accession>
<dbReference type="OrthoDB" id="2687954at2759"/>
<organism evidence="2 3">
    <name type="scientific">Rhizopogon vinicolor AM-OR11-026</name>
    <dbReference type="NCBI Taxonomy" id="1314800"/>
    <lineage>
        <taxon>Eukaryota</taxon>
        <taxon>Fungi</taxon>
        <taxon>Dikarya</taxon>
        <taxon>Basidiomycota</taxon>
        <taxon>Agaricomycotina</taxon>
        <taxon>Agaricomycetes</taxon>
        <taxon>Agaricomycetidae</taxon>
        <taxon>Boletales</taxon>
        <taxon>Suillineae</taxon>
        <taxon>Rhizopogonaceae</taxon>
        <taxon>Rhizopogon</taxon>
    </lineage>
</organism>
<sequence length="224" mass="24464">MTHSLHKLGQDMAVSVNSWFEFTEWTTGYISNPSIMDEYIMSLVGLNLTAQMNQSLWGPPISTFILSPDKLEAAIAQAAAQMIWIAGQLGASNGGVDIGDGMADAIQEIIALRLNVNLLPLLFAAFASVIMLCLAIYMTRGFHATQAVIPNTGALQLLWLGHHSALVHEVLEDVEHPTDANLRRAGMIDVCFANTLSDKEDKLSMTNSTDSFQGSGQIYYDDRM</sequence>
<dbReference type="InParanoid" id="A0A1B7MQ49"/>
<dbReference type="Proteomes" id="UP000092154">
    <property type="component" value="Unassembled WGS sequence"/>
</dbReference>
<dbReference type="STRING" id="1314800.A0A1B7MQ49"/>
<protein>
    <submittedName>
        <fullName evidence="2">Uncharacterized protein</fullName>
    </submittedName>
</protein>
<keyword evidence="1" id="KW-1133">Transmembrane helix</keyword>
<reference evidence="2 3" key="1">
    <citation type="submission" date="2016-06" db="EMBL/GenBank/DDBJ databases">
        <title>Comparative genomics of the ectomycorrhizal sister species Rhizopogon vinicolor and Rhizopogon vesiculosus (Basidiomycota: Boletales) reveals a divergence of the mating type B locus.</title>
        <authorList>
            <consortium name="DOE Joint Genome Institute"/>
            <person name="Mujic A.B."/>
            <person name="Kuo A."/>
            <person name="Tritt A."/>
            <person name="Lipzen A."/>
            <person name="Chen C."/>
            <person name="Johnson J."/>
            <person name="Sharma A."/>
            <person name="Barry K."/>
            <person name="Grigoriev I.V."/>
            <person name="Spatafora J.W."/>
        </authorList>
    </citation>
    <scope>NUCLEOTIDE SEQUENCE [LARGE SCALE GENOMIC DNA]</scope>
    <source>
        <strain evidence="2 3">AM-OR11-026</strain>
    </source>
</reference>
<dbReference type="EMBL" id="KV448577">
    <property type="protein sequence ID" value="OAX34706.1"/>
    <property type="molecule type" value="Genomic_DNA"/>
</dbReference>
<evidence type="ECO:0000256" key="1">
    <source>
        <dbReference type="SAM" id="Phobius"/>
    </source>
</evidence>
<evidence type="ECO:0000313" key="2">
    <source>
        <dbReference type="EMBL" id="OAX34706.1"/>
    </source>
</evidence>
<proteinExistence type="predicted"/>
<keyword evidence="3" id="KW-1185">Reference proteome</keyword>
<keyword evidence="1" id="KW-0472">Membrane</keyword>